<dbReference type="OrthoDB" id="9944630at2"/>
<accession>E4U089</accession>
<evidence type="ECO:0000313" key="3">
    <source>
        <dbReference type="Proteomes" id="UP000008721"/>
    </source>
</evidence>
<dbReference type="Proteomes" id="UP000008721">
    <property type="component" value="Chromosome"/>
</dbReference>
<dbReference type="HOGENOM" id="CLU_207031_0_0_7"/>
<dbReference type="EMBL" id="CP002355">
    <property type="protein sequence ID" value="ADR34275.1"/>
    <property type="molecule type" value="Genomic_DNA"/>
</dbReference>
<dbReference type="STRING" id="709032.Sulku_1614"/>
<organism evidence="2 3">
    <name type="scientific">Sulfuricurvum kujiense (strain ATCC BAA-921 / DSM 16994 / JCM 11577 / YK-1)</name>
    <dbReference type="NCBI Taxonomy" id="709032"/>
    <lineage>
        <taxon>Bacteria</taxon>
        <taxon>Pseudomonadati</taxon>
        <taxon>Campylobacterota</taxon>
        <taxon>Epsilonproteobacteria</taxon>
        <taxon>Campylobacterales</taxon>
        <taxon>Sulfurimonadaceae</taxon>
        <taxon>Sulfuricurvum</taxon>
    </lineage>
</organism>
<evidence type="ECO:0000256" key="1">
    <source>
        <dbReference type="SAM" id="Phobius"/>
    </source>
</evidence>
<name>E4U089_SULKY</name>
<gene>
    <name evidence="2" type="ordered locus">Sulku_1614</name>
</gene>
<protein>
    <submittedName>
        <fullName evidence="2">Uncharacterized protein</fullName>
    </submittedName>
</protein>
<proteinExistence type="predicted"/>
<keyword evidence="1" id="KW-0812">Transmembrane</keyword>
<sequence length="66" mass="7437">MNDEKLKIVLAVLSGIIFSLVFILLAFILPISPSKTPQKTMNTGLQKLSKAYKESQLNRPPEEQKH</sequence>
<keyword evidence="1" id="KW-1133">Transmembrane helix</keyword>
<keyword evidence="3" id="KW-1185">Reference proteome</keyword>
<dbReference type="KEGG" id="sku:Sulku_1614"/>
<feature type="transmembrane region" description="Helical" evidence="1">
    <location>
        <begin position="6"/>
        <end position="31"/>
    </location>
</feature>
<evidence type="ECO:0000313" key="2">
    <source>
        <dbReference type="EMBL" id="ADR34275.1"/>
    </source>
</evidence>
<keyword evidence="1" id="KW-0472">Membrane</keyword>
<dbReference type="RefSeq" id="WP_013460472.1">
    <property type="nucleotide sequence ID" value="NC_014762.1"/>
</dbReference>
<reference evidence="2 3" key="1">
    <citation type="journal article" date="2012" name="Stand. Genomic Sci.">
        <title>Complete genome sequence of the sulfur compounds oxidizing chemolithoautotroph Sulfuricurvum kujiense type strain (YK-1(T)).</title>
        <authorList>
            <person name="Han C."/>
            <person name="Kotsyurbenko O."/>
            <person name="Chertkov O."/>
            <person name="Held B."/>
            <person name="Lapidus A."/>
            <person name="Nolan M."/>
            <person name="Lucas S."/>
            <person name="Hammon N."/>
            <person name="Deshpande S."/>
            <person name="Cheng J.F."/>
            <person name="Tapia R."/>
            <person name="Goodwin L.A."/>
            <person name="Pitluck S."/>
            <person name="Liolios K."/>
            <person name="Pagani I."/>
            <person name="Ivanova N."/>
            <person name="Mavromatis K."/>
            <person name="Mikhailova N."/>
            <person name="Pati A."/>
            <person name="Chen A."/>
            <person name="Palaniappan K."/>
            <person name="Land M."/>
            <person name="Hauser L."/>
            <person name="Chang Y.J."/>
            <person name="Jeffries C.D."/>
            <person name="Brambilla E.M."/>
            <person name="Rohde M."/>
            <person name="Spring S."/>
            <person name="Sikorski J."/>
            <person name="Goker M."/>
            <person name="Woyke T."/>
            <person name="Bristow J."/>
            <person name="Eisen J.A."/>
            <person name="Markowitz V."/>
            <person name="Hugenholtz P."/>
            <person name="Kyrpides N.C."/>
            <person name="Klenk H.P."/>
            <person name="Detter J.C."/>
        </authorList>
    </citation>
    <scope>NUCLEOTIDE SEQUENCE [LARGE SCALE GENOMIC DNA]</scope>
    <source>
        <strain evidence="3">ATCC BAA-921 / DSM 16994 / JCM 11577 / YK-1</strain>
    </source>
</reference>
<dbReference type="AlphaFoldDB" id="E4U089"/>